<protein>
    <recommendedName>
        <fullName evidence="6">SCP domain-containing protein</fullName>
    </recommendedName>
</protein>
<gene>
    <name evidence="7" type="ORF">A3E44_02710</name>
</gene>
<accession>A0A1F8AQP2</accession>
<evidence type="ECO:0000256" key="4">
    <source>
        <dbReference type="ARBA" id="ARBA00023136"/>
    </source>
</evidence>
<dbReference type="Proteomes" id="UP000178603">
    <property type="component" value="Unassembled WGS sequence"/>
</dbReference>
<dbReference type="CDD" id="cd05379">
    <property type="entry name" value="CAP_bacterial"/>
    <property type="match status" value="1"/>
</dbReference>
<proteinExistence type="predicted"/>
<dbReference type="GO" id="GO:0009403">
    <property type="term" value="P:toxin biosynthetic process"/>
    <property type="evidence" value="ECO:0007669"/>
    <property type="project" value="InterPro"/>
</dbReference>
<evidence type="ECO:0000256" key="5">
    <source>
        <dbReference type="SAM" id="Phobius"/>
    </source>
</evidence>
<feature type="transmembrane region" description="Helical" evidence="5">
    <location>
        <begin position="108"/>
        <end position="130"/>
    </location>
</feature>
<evidence type="ECO:0000256" key="3">
    <source>
        <dbReference type="ARBA" id="ARBA00022989"/>
    </source>
</evidence>
<evidence type="ECO:0000313" key="7">
    <source>
        <dbReference type="EMBL" id="OGM54092.1"/>
    </source>
</evidence>
<reference evidence="7 8" key="1">
    <citation type="journal article" date="2016" name="Nat. Commun.">
        <title>Thousands of microbial genomes shed light on interconnected biogeochemical processes in an aquifer system.</title>
        <authorList>
            <person name="Anantharaman K."/>
            <person name="Brown C.T."/>
            <person name="Hug L.A."/>
            <person name="Sharon I."/>
            <person name="Castelle C.J."/>
            <person name="Probst A.J."/>
            <person name="Thomas B.C."/>
            <person name="Singh A."/>
            <person name="Wilkins M.J."/>
            <person name="Karaoz U."/>
            <person name="Brodie E.L."/>
            <person name="Williams K.H."/>
            <person name="Hubbard S.S."/>
            <person name="Banfield J.F."/>
        </authorList>
    </citation>
    <scope>NUCLEOTIDE SEQUENCE [LARGE SCALE GENOMIC DNA]</scope>
</reference>
<sequence length="318" mass="34677">MNWVDVILVIVLAFFVAEGVRVGFWASLANFLAFTAALVISLKLFKLVSPVLRSSFSLPHSLANALSFLAVAVILEAILSYVFWILIERIPLKVWKAKTNKVLGSIPSFGEGVVIIAFVLTLVMSLPIAGSLKRDITESRLGSEAVGRTSLMESKFEEVFGGVIRDTLTSLTVKQASRESVSLNVEANNLKTDEVSEAGMFALVNKERENIGLHVLGWRGELLPVARAHALDMWERSYFGHYSPEGKNMGDRLKEAGVGYLLAGENLALAPTEESAHAGLMNSTGHRENILNPGFKRVAIGAIDNGVYGKIFVQIFTD</sequence>
<feature type="transmembrane region" description="Helical" evidence="5">
    <location>
        <begin position="68"/>
        <end position="87"/>
    </location>
</feature>
<dbReference type="SUPFAM" id="SSF55797">
    <property type="entry name" value="PR-1-like"/>
    <property type="match status" value="1"/>
</dbReference>
<evidence type="ECO:0000256" key="1">
    <source>
        <dbReference type="ARBA" id="ARBA00004141"/>
    </source>
</evidence>
<comment type="caution">
    <text evidence="7">The sequence shown here is derived from an EMBL/GenBank/DDBJ whole genome shotgun (WGS) entry which is preliminary data.</text>
</comment>
<comment type="subcellular location">
    <subcellularLocation>
        <location evidence="1">Membrane</location>
        <topology evidence="1">Multi-pass membrane protein</topology>
    </subcellularLocation>
</comment>
<dbReference type="InterPro" id="IPR003825">
    <property type="entry name" value="Colicin-V_CvpA"/>
</dbReference>
<dbReference type="InterPro" id="IPR035940">
    <property type="entry name" value="CAP_sf"/>
</dbReference>
<evidence type="ECO:0000259" key="6">
    <source>
        <dbReference type="Pfam" id="PF00188"/>
    </source>
</evidence>
<dbReference type="PANTHER" id="PTHR31157">
    <property type="entry name" value="SCP DOMAIN-CONTAINING PROTEIN"/>
    <property type="match status" value="1"/>
</dbReference>
<dbReference type="Pfam" id="PF00188">
    <property type="entry name" value="CAP"/>
    <property type="match status" value="1"/>
</dbReference>
<organism evidence="7 8">
    <name type="scientific">Candidatus Woesebacteria bacterium RIFCSPHIGHO2_12_FULL_41_24</name>
    <dbReference type="NCBI Taxonomy" id="1802510"/>
    <lineage>
        <taxon>Bacteria</taxon>
        <taxon>Candidatus Woeseibacteriota</taxon>
    </lineage>
</organism>
<dbReference type="Gene3D" id="3.40.33.10">
    <property type="entry name" value="CAP"/>
    <property type="match status" value="1"/>
</dbReference>
<feature type="transmembrane region" description="Helical" evidence="5">
    <location>
        <begin position="6"/>
        <end position="24"/>
    </location>
</feature>
<dbReference type="Pfam" id="PF02674">
    <property type="entry name" value="Colicin_V"/>
    <property type="match status" value="1"/>
</dbReference>
<keyword evidence="2 5" id="KW-0812">Transmembrane</keyword>
<dbReference type="GO" id="GO:0016020">
    <property type="term" value="C:membrane"/>
    <property type="evidence" value="ECO:0007669"/>
    <property type="project" value="UniProtKB-SubCell"/>
</dbReference>
<evidence type="ECO:0000313" key="8">
    <source>
        <dbReference type="Proteomes" id="UP000178603"/>
    </source>
</evidence>
<name>A0A1F8AQP2_9BACT</name>
<dbReference type="PANTHER" id="PTHR31157:SF1">
    <property type="entry name" value="SCP DOMAIN-CONTAINING PROTEIN"/>
    <property type="match status" value="1"/>
</dbReference>
<evidence type="ECO:0000256" key="2">
    <source>
        <dbReference type="ARBA" id="ARBA00022692"/>
    </source>
</evidence>
<dbReference type="InterPro" id="IPR014044">
    <property type="entry name" value="CAP_dom"/>
</dbReference>
<keyword evidence="4 5" id="KW-0472">Membrane</keyword>
<feature type="domain" description="SCP" evidence="6">
    <location>
        <begin position="202"/>
        <end position="316"/>
    </location>
</feature>
<dbReference type="AlphaFoldDB" id="A0A1F8AQP2"/>
<dbReference type="EMBL" id="MGGW01000018">
    <property type="protein sequence ID" value="OGM54092.1"/>
    <property type="molecule type" value="Genomic_DNA"/>
</dbReference>
<keyword evidence="3 5" id="KW-1133">Transmembrane helix</keyword>